<feature type="region of interest" description="Disordered" evidence="1">
    <location>
        <begin position="202"/>
        <end position="266"/>
    </location>
</feature>
<dbReference type="AlphaFoldDB" id="A0A168BXA5"/>
<evidence type="ECO:0000256" key="1">
    <source>
        <dbReference type="SAM" id="MobiDB-lite"/>
    </source>
</evidence>
<dbReference type="OrthoDB" id="5307331at2759"/>
<feature type="region of interest" description="Disordered" evidence="1">
    <location>
        <begin position="1"/>
        <end position="39"/>
    </location>
</feature>
<feature type="region of interest" description="Disordered" evidence="1">
    <location>
        <begin position="402"/>
        <end position="428"/>
    </location>
</feature>
<sequence>MSQNTSRRRPRRPLAEIDGSDSRVNEVSTTPLTPSDFQTTDQENLVAQPSNPANEGRVLGLVDQHASDDMIYYFTHEQPLYQNSYQLLDPRFYQQPDLLWYQQFLQSQHGILDFEYGQTVTQQYLDEPRTTNAGEPAPSASGLASTGSAPGGESPRTTSRQNTSDASGGSTYDRVTNEDMKRYFLQQEQDKAAAAAVTAAEDAATQSTGQAAKVSKRKSRRKGKQKAASPTPADPGGSSAAGPSAQGRPTGETDESQRKKKDVASDKPIACPDWIFPLESWGPPGHEDLFNYNAKGQLTAKFFSTKQILKYLQAHWEQRASDRRLPNHPWEPQRCFKIWVQRSPAKSRLNQVDSALFRCKWEGCPLRRTVHKGKRNEDVLGGTINVGYLRVAFDEFSGLTDVRNSTPAPDRDSNERAADDPTTDPLQSLAKNPFEVAMHLHLFCLEQICDPVVLHEHDMIAADMREFPAPDVNRSSLAPMGKADGKIKSDAFDQWFEDQKLGRNDGRVLEPRQQEARGTGKRSGFKPGWRGEPREYEDSLSHRLVSYHIDNQTRARQRTRNERYGTDPTGHNTLEINRGDLRAYVETVAQREEKNEEKKKNKGKSKEPAREAEAQPPGADSYTTASTRRGESSQGRKRRKTTPPSRTQAAAVEALIEQRSEQPTAGPSRLQAAEEDHGGMMDPSLADMFFDPQEGWTYYDFPFQ</sequence>
<dbReference type="Proteomes" id="UP000078544">
    <property type="component" value="Unassembled WGS sequence"/>
</dbReference>
<feature type="compositionally biased region" description="Basic and acidic residues" evidence="1">
    <location>
        <begin position="409"/>
        <end position="419"/>
    </location>
</feature>
<evidence type="ECO:0000313" key="2">
    <source>
        <dbReference type="EMBL" id="KZZ95867.1"/>
    </source>
</evidence>
<reference evidence="2 3" key="1">
    <citation type="journal article" date="2016" name="Genome Biol. Evol.">
        <title>Divergent and convergent evolution of fungal pathogenicity.</title>
        <authorList>
            <person name="Shang Y."/>
            <person name="Xiao G."/>
            <person name="Zheng P."/>
            <person name="Cen K."/>
            <person name="Zhan S."/>
            <person name="Wang C."/>
        </authorList>
    </citation>
    <scope>NUCLEOTIDE SEQUENCE [LARGE SCALE GENOMIC DNA]</scope>
    <source>
        <strain evidence="2 3">RCEF 2490</strain>
    </source>
</reference>
<dbReference type="STRING" id="1081109.A0A168BXA5"/>
<proteinExistence type="predicted"/>
<feature type="compositionally biased region" description="Basic residues" evidence="1">
    <location>
        <begin position="214"/>
        <end position="225"/>
    </location>
</feature>
<dbReference type="EMBL" id="AZGY01000008">
    <property type="protein sequence ID" value="KZZ95867.1"/>
    <property type="molecule type" value="Genomic_DNA"/>
</dbReference>
<organism evidence="2 3">
    <name type="scientific">Moelleriella libera RCEF 2490</name>
    <dbReference type="NCBI Taxonomy" id="1081109"/>
    <lineage>
        <taxon>Eukaryota</taxon>
        <taxon>Fungi</taxon>
        <taxon>Dikarya</taxon>
        <taxon>Ascomycota</taxon>
        <taxon>Pezizomycotina</taxon>
        <taxon>Sordariomycetes</taxon>
        <taxon>Hypocreomycetidae</taxon>
        <taxon>Hypocreales</taxon>
        <taxon>Clavicipitaceae</taxon>
        <taxon>Moelleriella</taxon>
    </lineage>
</organism>
<gene>
    <name evidence="2" type="ORF">AAL_04163</name>
</gene>
<protein>
    <submittedName>
        <fullName evidence="2">Uncharacterized protein</fullName>
    </submittedName>
</protein>
<accession>A0A168BXA5</accession>
<evidence type="ECO:0000313" key="3">
    <source>
        <dbReference type="Proteomes" id="UP000078544"/>
    </source>
</evidence>
<feature type="compositionally biased region" description="Polar residues" evidence="1">
    <location>
        <begin position="25"/>
        <end position="39"/>
    </location>
</feature>
<name>A0A168BXA5_9HYPO</name>
<feature type="region of interest" description="Disordered" evidence="1">
    <location>
        <begin position="511"/>
        <end position="686"/>
    </location>
</feature>
<feature type="compositionally biased region" description="Low complexity" evidence="1">
    <location>
        <begin position="226"/>
        <end position="247"/>
    </location>
</feature>
<feature type="compositionally biased region" description="Basic and acidic residues" evidence="1">
    <location>
        <begin position="529"/>
        <end position="541"/>
    </location>
</feature>
<feature type="compositionally biased region" description="Polar residues" evidence="1">
    <location>
        <begin position="155"/>
        <end position="174"/>
    </location>
</feature>
<feature type="compositionally biased region" description="Basic and acidic residues" evidence="1">
    <location>
        <begin position="577"/>
        <end position="613"/>
    </location>
</feature>
<comment type="caution">
    <text evidence="2">The sequence shown here is derived from an EMBL/GenBank/DDBJ whole genome shotgun (WGS) entry which is preliminary data.</text>
</comment>
<keyword evidence="3" id="KW-1185">Reference proteome</keyword>
<feature type="region of interest" description="Disordered" evidence="1">
    <location>
        <begin position="128"/>
        <end position="175"/>
    </location>
</feature>
<feature type="compositionally biased region" description="Basic residues" evidence="1">
    <location>
        <begin position="1"/>
        <end position="12"/>
    </location>
</feature>